<dbReference type="WBParaSite" id="GPUH_0000402601-mRNA-1">
    <property type="protein sequence ID" value="GPUH_0000402601-mRNA-1"/>
    <property type="gene ID" value="GPUH_0000402601"/>
</dbReference>
<keyword evidence="2" id="KW-1185">Reference proteome</keyword>
<dbReference type="OrthoDB" id="269919at2759"/>
<organism evidence="3">
    <name type="scientific">Gongylonema pulchrum</name>
    <dbReference type="NCBI Taxonomy" id="637853"/>
    <lineage>
        <taxon>Eukaryota</taxon>
        <taxon>Metazoa</taxon>
        <taxon>Ecdysozoa</taxon>
        <taxon>Nematoda</taxon>
        <taxon>Chromadorea</taxon>
        <taxon>Rhabditida</taxon>
        <taxon>Spirurina</taxon>
        <taxon>Spiruromorpha</taxon>
        <taxon>Spiruroidea</taxon>
        <taxon>Gongylonematidae</taxon>
        <taxon>Gongylonema</taxon>
    </lineage>
</organism>
<accession>A0A183D5M8</accession>
<reference evidence="1 2" key="2">
    <citation type="submission" date="2018-11" db="EMBL/GenBank/DDBJ databases">
        <authorList>
            <consortium name="Pathogen Informatics"/>
        </authorList>
    </citation>
    <scope>NUCLEOTIDE SEQUENCE [LARGE SCALE GENOMIC DNA]</scope>
</reference>
<name>A0A183D5M8_9BILA</name>
<dbReference type="Proteomes" id="UP000271098">
    <property type="component" value="Unassembled WGS sequence"/>
</dbReference>
<sequence length="102" mass="11710">MPCFLAFFLEASLQANYLKALNLIIDGHNHEALTTMEDLLTHPILQKFKVDVNSFNWNEAKEKARENPRVSAMARLFSSLHFNIARLVGDPIEHLLNVDEYV</sequence>
<reference evidence="3" key="1">
    <citation type="submission" date="2016-06" db="UniProtKB">
        <authorList>
            <consortium name="WormBaseParasite"/>
        </authorList>
    </citation>
    <scope>IDENTIFICATION</scope>
</reference>
<dbReference type="EMBL" id="UYRT01007255">
    <property type="protein sequence ID" value="VDK41931.1"/>
    <property type="molecule type" value="Genomic_DNA"/>
</dbReference>
<evidence type="ECO:0000313" key="2">
    <source>
        <dbReference type="Proteomes" id="UP000271098"/>
    </source>
</evidence>
<proteinExistence type="predicted"/>
<gene>
    <name evidence="1" type="ORF">GPUH_LOCUS4020</name>
</gene>
<protein>
    <submittedName>
        <fullName evidence="3">Peptidase_M13_N domain-containing protein</fullName>
    </submittedName>
</protein>
<dbReference type="AlphaFoldDB" id="A0A183D5M8"/>
<evidence type="ECO:0000313" key="1">
    <source>
        <dbReference type="EMBL" id="VDK41931.1"/>
    </source>
</evidence>
<evidence type="ECO:0000313" key="3">
    <source>
        <dbReference type="WBParaSite" id="GPUH_0000402601-mRNA-1"/>
    </source>
</evidence>